<dbReference type="EMBL" id="BFAZ01000013">
    <property type="protein sequence ID" value="GBF44488.1"/>
    <property type="molecule type" value="Genomic_DNA"/>
</dbReference>
<gene>
    <name evidence="2" type="ORF">LPTSP2_37910</name>
</gene>
<feature type="domain" description="Phage terminase large subunit N-terminal" evidence="1">
    <location>
        <begin position="27"/>
        <end position="226"/>
    </location>
</feature>
<evidence type="ECO:0000259" key="1">
    <source>
        <dbReference type="Pfam" id="PF04466"/>
    </source>
</evidence>
<dbReference type="InterPro" id="IPR052380">
    <property type="entry name" value="Viral_DNA_packaging_terminase"/>
</dbReference>
<protein>
    <submittedName>
        <fullName evidence="2">Terminase-like family protein</fullName>
    </submittedName>
</protein>
<dbReference type="Pfam" id="PF04466">
    <property type="entry name" value="Terminase_3"/>
    <property type="match status" value="1"/>
</dbReference>
<dbReference type="OrthoDB" id="9768556at2"/>
<dbReference type="RefSeq" id="WP_108961460.1">
    <property type="nucleotide sequence ID" value="NZ_BFAZ01000013.1"/>
</dbReference>
<keyword evidence="3" id="KW-1185">Reference proteome</keyword>
<organism evidence="2 3">
    <name type="scientific">Leptospira ellinghausenii</name>
    <dbReference type="NCBI Taxonomy" id="1917822"/>
    <lineage>
        <taxon>Bacteria</taxon>
        <taxon>Pseudomonadati</taxon>
        <taxon>Spirochaetota</taxon>
        <taxon>Spirochaetia</taxon>
        <taxon>Leptospirales</taxon>
        <taxon>Leptospiraceae</taxon>
        <taxon>Leptospira</taxon>
    </lineage>
</organism>
<dbReference type="InterPro" id="IPR027417">
    <property type="entry name" value="P-loop_NTPase"/>
</dbReference>
<dbReference type="Proteomes" id="UP000245206">
    <property type="component" value="Unassembled WGS sequence"/>
</dbReference>
<name>A0A2P2DIN8_9LEPT</name>
<proteinExistence type="predicted"/>
<dbReference type="InterPro" id="IPR035412">
    <property type="entry name" value="Terminase_L_N"/>
</dbReference>
<accession>A0A2P2DIN8</accession>
<dbReference type="AlphaFoldDB" id="A0A2P2DIN8"/>
<dbReference type="PANTHER" id="PTHR39184">
    <property type="match status" value="1"/>
</dbReference>
<dbReference type="Gene3D" id="3.30.420.280">
    <property type="match status" value="1"/>
</dbReference>
<sequence length="463" mass="53192">MIIADEVRWNPKQLEGLKLLGDRTKKFIKFYGGSRSGKTYQIIRAIRIRALKYPCSKHLVARFSFANAKKTIWLQTMLPEFRKDEKLGLCKILKEVGQVHYKNGSIVILGGLEPSSIDSVLAAEYGTIFITEANENRYEVIENLVSRLNDTSKDAEGNPIKLKFIIDLNPTVETSWTNVLFMKGLDPISRTPKPNFHEYASLWFSPYDNKENLANGYIETLENLSAAKRRRFLEGKYSSYEGLVFPVDEDIHIVDDFEIPADWKRIRAIDFGYTHPFVCLWFAYDKANDRAFVYREWIQSRWTVRSHSEKIKELSIGDLLPEQRSSKEAWKFAEKKYSATVCDHDAEDRATLEENGIGPVKPANKEVLAGIDNVIDLMECSENKKPRIYIFRSLVGLRESLDSFRWKDTTMSNRGRAKDREVLKEDDDPADAFRYGLCELFPIVPAIDLGGLSLNLGSSWNKK</sequence>
<dbReference type="Gene3D" id="3.40.50.300">
    <property type="entry name" value="P-loop containing nucleotide triphosphate hydrolases"/>
    <property type="match status" value="1"/>
</dbReference>
<comment type="caution">
    <text evidence="2">The sequence shown here is derived from an EMBL/GenBank/DDBJ whole genome shotgun (WGS) entry which is preliminary data.</text>
</comment>
<evidence type="ECO:0000313" key="3">
    <source>
        <dbReference type="Proteomes" id="UP000245206"/>
    </source>
</evidence>
<reference evidence="3" key="1">
    <citation type="journal article" date="2019" name="Microbiol. Immunol.">
        <title>Molecular and phenotypic characterization of Leptospira johnsonii sp. nov., Leptospira ellinghausenii sp. nov. and Leptospira ryugenii sp. nov. isolated from soil and water in Japan.</title>
        <authorList>
            <person name="Masuzawa T."/>
            <person name="Saito M."/>
            <person name="Nakao R."/>
            <person name="Nikaido Y."/>
            <person name="Matsumoto M."/>
            <person name="Ogawa M."/>
            <person name="Yokoyama M."/>
            <person name="Hidaka Y."/>
            <person name="Tomita J."/>
            <person name="Sakakibara K."/>
            <person name="Suzuki K."/>
            <person name="Yasuda S."/>
            <person name="Sato H."/>
            <person name="Yamaguchi M."/>
            <person name="Yoshida S.I."/>
            <person name="Koizumi N."/>
            <person name="Kawamura Y."/>
        </authorList>
    </citation>
    <scope>NUCLEOTIDE SEQUENCE [LARGE SCALE GENOMIC DNA]</scope>
    <source>
        <strain evidence="3">E18</strain>
    </source>
</reference>
<dbReference type="PANTHER" id="PTHR39184:SF1">
    <property type="entry name" value="PBSX PHAGE TERMINASE LARGE SUBUNIT"/>
    <property type="match status" value="1"/>
</dbReference>
<evidence type="ECO:0000313" key="2">
    <source>
        <dbReference type="EMBL" id="GBF44488.1"/>
    </source>
</evidence>